<comment type="caution">
    <text evidence="1">The sequence shown here is derived from an EMBL/GenBank/DDBJ whole genome shotgun (WGS) entry which is preliminary data.</text>
</comment>
<dbReference type="AlphaFoldDB" id="A0A1Y3AMY4"/>
<feature type="non-terminal residue" evidence="1">
    <location>
        <position position="93"/>
    </location>
</feature>
<protein>
    <submittedName>
        <fullName evidence="1">Uncharacterized protein</fullName>
    </submittedName>
</protein>
<gene>
    <name evidence="1" type="ORF">BLA29_014803</name>
</gene>
<dbReference type="Gene3D" id="3.30.830.10">
    <property type="entry name" value="Metalloenzyme, LuxS/M16 peptidase-like"/>
    <property type="match status" value="1"/>
</dbReference>
<organism evidence="1 2">
    <name type="scientific">Euroglyphus maynei</name>
    <name type="common">Mayne's house dust mite</name>
    <dbReference type="NCBI Taxonomy" id="6958"/>
    <lineage>
        <taxon>Eukaryota</taxon>
        <taxon>Metazoa</taxon>
        <taxon>Ecdysozoa</taxon>
        <taxon>Arthropoda</taxon>
        <taxon>Chelicerata</taxon>
        <taxon>Arachnida</taxon>
        <taxon>Acari</taxon>
        <taxon>Acariformes</taxon>
        <taxon>Sarcoptiformes</taxon>
        <taxon>Astigmata</taxon>
        <taxon>Psoroptidia</taxon>
        <taxon>Analgoidea</taxon>
        <taxon>Pyroglyphidae</taxon>
        <taxon>Pyroglyphinae</taxon>
        <taxon>Euroglyphus</taxon>
    </lineage>
</organism>
<dbReference type="InterPro" id="IPR011249">
    <property type="entry name" value="Metalloenz_LuxS/M16"/>
</dbReference>
<reference evidence="1 2" key="1">
    <citation type="submission" date="2017-03" db="EMBL/GenBank/DDBJ databases">
        <title>Genome Survey of Euroglyphus maynei.</title>
        <authorList>
            <person name="Arlian L.G."/>
            <person name="Morgan M.S."/>
            <person name="Rider S.D."/>
        </authorList>
    </citation>
    <scope>NUCLEOTIDE SEQUENCE [LARGE SCALE GENOMIC DNA]</scope>
    <source>
        <strain evidence="1">Arlian Lab</strain>
        <tissue evidence="1">Whole body</tissue>
    </source>
</reference>
<proteinExistence type="predicted"/>
<dbReference type="GO" id="GO:0046872">
    <property type="term" value="F:metal ion binding"/>
    <property type="evidence" value="ECO:0007669"/>
    <property type="project" value="InterPro"/>
</dbReference>
<dbReference type="SUPFAM" id="SSF63411">
    <property type="entry name" value="LuxS/MPP-like metallohydrolase"/>
    <property type="match status" value="1"/>
</dbReference>
<keyword evidence="2" id="KW-1185">Reference proteome</keyword>
<accession>A0A1Y3AMY4</accession>
<evidence type="ECO:0000313" key="2">
    <source>
        <dbReference type="Proteomes" id="UP000194236"/>
    </source>
</evidence>
<evidence type="ECO:0000313" key="1">
    <source>
        <dbReference type="EMBL" id="OTF69799.1"/>
    </source>
</evidence>
<sequence length="93" mass="9917">MKSFDSINKSPKDSIAAALLQKVLGSGSQIKNSYELNEAQRLSQAVKAQLSGKSSDNVSVATFNYNYENSGLFGMNLVAPNTCDITALVKSVV</sequence>
<dbReference type="Proteomes" id="UP000194236">
    <property type="component" value="Unassembled WGS sequence"/>
</dbReference>
<name>A0A1Y3AMY4_EURMA</name>
<dbReference type="EMBL" id="MUJZ01068780">
    <property type="protein sequence ID" value="OTF69799.1"/>
    <property type="molecule type" value="Genomic_DNA"/>
</dbReference>